<name>A0A4Y2DZ96_ARAVE</name>
<feature type="non-terminal residue" evidence="2">
    <location>
        <position position="53"/>
    </location>
</feature>
<keyword evidence="3" id="KW-1185">Reference proteome</keyword>
<feature type="compositionally biased region" description="Basic and acidic residues" evidence="1">
    <location>
        <begin position="1"/>
        <end position="10"/>
    </location>
</feature>
<dbReference type="Proteomes" id="UP000499080">
    <property type="component" value="Unassembled WGS sequence"/>
</dbReference>
<sequence>MARPLQKEVRTITSGGTQSPTITMTKGKQVPAYLSGSNSYPYIYGALFGGAGS</sequence>
<evidence type="ECO:0000313" key="3">
    <source>
        <dbReference type="Proteomes" id="UP000499080"/>
    </source>
</evidence>
<accession>A0A4Y2DZ96</accession>
<gene>
    <name evidence="2" type="ORF">AVEN_248511_1</name>
</gene>
<organism evidence="2 3">
    <name type="scientific">Araneus ventricosus</name>
    <name type="common">Orbweaver spider</name>
    <name type="synonym">Epeira ventricosa</name>
    <dbReference type="NCBI Taxonomy" id="182803"/>
    <lineage>
        <taxon>Eukaryota</taxon>
        <taxon>Metazoa</taxon>
        <taxon>Ecdysozoa</taxon>
        <taxon>Arthropoda</taxon>
        <taxon>Chelicerata</taxon>
        <taxon>Arachnida</taxon>
        <taxon>Araneae</taxon>
        <taxon>Araneomorphae</taxon>
        <taxon>Entelegynae</taxon>
        <taxon>Araneoidea</taxon>
        <taxon>Araneidae</taxon>
        <taxon>Araneus</taxon>
    </lineage>
</organism>
<feature type="region of interest" description="Disordered" evidence="1">
    <location>
        <begin position="1"/>
        <end position="23"/>
    </location>
</feature>
<dbReference type="EMBL" id="BGPR01000465">
    <property type="protein sequence ID" value="GBM21687.1"/>
    <property type="molecule type" value="Genomic_DNA"/>
</dbReference>
<reference evidence="2 3" key="1">
    <citation type="journal article" date="2019" name="Sci. Rep.">
        <title>Orb-weaving spider Araneus ventricosus genome elucidates the spidroin gene catalogue.</title>
        <authorList>
            <person name="Kono N."/>
            <person name="Nakamura H."/>
            <person name="Ohtoshi R."/>
            <person name="Moran D.A.P."/>
            <person name="Shinohara A."/>
            <person name="Yoshida Y."/>
            <person name="Fujiwara M."/>
            <person name="Mori M."/>
            <person name="Tomita M."/>
            <person name="Arakawa K."/>
        </authorList>
    </citation>
    <scope>NUCLEOTIDE SEQUENCE [LARGE SCALE GENOMIC DNA]</scope>
</reference>
<protein>
    <submittedName>
        <fullName evidence="2">Uncharacterized protein</fullName>
    </submittedName>
</protein>
<proteinExistence type="predicted"/>
<feature type="compositionally biased region" description="Polar residues" evidence="1">
    <location>
        <begin position="11"/>
        <end position="23"/>
    </location>
</feature>
<dbReference type="AlphaFoldDB" id="A0A4Y2DZ96"/>
<comment type="caution">
    <text evidence="2">The sequence shown here is derived from an EMBL/GenBank/DDBJ whole genome shotgun (WGS) entry which is preliminary data.</text>
</comment>
<evidence type="ECO:0000256" key="1">
    <source>
        <dbReference type="SAM" id="MobiDB-lite"/>
    </source>
</evidence>
<evidence type="ECO:0000313" key="2">
    <source>
        <dbReference type="EMBL" id="GBM21687.1"/>
    </source>
</evidence>